<comment type="caution">
    <text evidence="2">The sequence shown here is derived from an EMBL/GenBank/DDBJ whole genome shotgun (WGS) entry which is preliminary data.</text>
</comment>
<keyword evidence="3" id="KW-1185">Reference proteome</keyword>
<gene>
    <name evidence="2" type="ORF">C1H46_038446</name>
</gene>
<dbReference type="AlphaFoldDB" id="A0A540KP62"/>
<evidence type="ECO:0000256" key="1">
    <source>
        <dbReference type="SAM" id="MobiDB-lite"/>
    </source>
</evidence>
<organism evidence="2 3">
    <name type="scientific">Malus baccata</name>
    <name type="common">Siberian crab apple</name>
    <name type="synonym">Pyrus baccata</name>
    <dbReference type="NCBI Taxonomy" id="106549"/>
    <lineage>
        <taxon>Eukaryota</taxon>
        <taxon>Viridiplantae</taxon>
        <taxon>Streptophyta</taxon>
        <taxon>Embryophyta</taxon>
        <taxon>Tracheophyta</taxon>
        <taxon>Spermatophyta</taxon>
        <taxon>Magnoliopsida</taxon>
        <taxon>eudicotyledons</taxon>
        <taxon>Gunneridae</taxon>
        <taxon>Pentapetalae</taxon>
        <taxon>rosids</taxon>
        <taxon>fabids</taxon>
        <taxon>Rosales</taxon>
        <taxon>Rosaceae</taxon>
        <taxon>Amygdaloideae</taxon>
        <taxon>Maleae</taxon>
        <taxon>Malus</taxon>
    </lineage>
</organism>
<evidence type="ECO:0000313" key="3">
    <source>
        <dbReference type="Proteomes" id="UP000315295"/>
    </source>
</evidence>
<feature type="region of interest" description="Disordered" evidence="1">
    <location>
        <begin position="46"/>
        <end position="66"/>
    </location>
</feature>
<proteinExistence type="predicted"/>
<accession>A0A540KP62</accession>
<evidence type="ECO:0000313" key="2">
    <source>
        <dbReference type="EMBL" id="TQD76023.1"/>
    </source>
</evidence>
<dbReference type="EMBL" id="VIEB01001058">
    <property type="protein sequence ID" value="TQD76023.1"/>
    <property type="molecule type" value="Genomic_DNA"/>
</dbReference>
<reference evidence="2 3" key="1">
    <citation type="journal article" date="2019" name="G3 (Bethesda)">
        <title>Sequencing of a Wild Apple (Malus baccata) Genome Unravels the Differences Between Cultivated and Wild Apple Species Regarding Disease Resistance and Cold Tolerance.</title>
        <authorList>
            <person name="Chen X."/>
        </authorList>
    </citation>
    <scope>NUCLEOTIDE SEQUENCE [LARGE SCALE GENOMIC DNA]</scope>
    <source>
        <strain evidence="3">cv. Shandingzi</strain>
        <tissue evidence="2">Leaves</tissue>
    </source>
</reference>
<protein>
    <submittedName>
        <fullName evidence="2">Uncharacterized protein</fullName>
    </submittedName>
</protein>
<dbReference type="Proteomes" id="UP000315295">
    <property type="component" value="Unassembled WGS sequence"/>
</dbReference>
<sequence length="85" mass="9780">MREGVWLGIPKCTGKKNNLELHEVAAKMGRGLIFFSDKANRFKGEERSSMLCKSRSEEEDDQTYKDGNDMFLESFGDLGRTRRDD</sequence>
<name>A0A540KP62_MALBA</name>